<dbReference type="Proteomes" id="UP000325315">
    <property type="component" value="Unassembled WGS sequence"/>
</dbReference>
<evidence type="ECO:0000313" key="2">
    <source>
        <dbReference type="EMBL" id="KAA3466623.1"/>
    </source>
</evidence>
<name>A0A5B6VC22_9ROSI</name>
<comment type="caution">
    <text evidence="2">The sequence shown here is derived from an EMBL/GenBank/DDBJ whole genome shotgun (WGS) entry which is preliminary data.</text>
</comment>
<evidence type="ECO:0000313" key="3">
    <source>
        <dbReference type="Proteomes" id="UP000325315"/>
    </source>
</evidence>
<feature type="region of interest" description="Disordered" evidence="1">
    <location>
        <begin position="1"/>
        <end position="46"/>
    </location>
</feature>
<protein>
    <submittedName>
        <fullName evidence="2">Uncharacterized protein</fullName>
    </submittedName>
</protein>
<reference evidence="3" key="1">
    <citation type="journal article" date="2019" name="Plant Biotechnol. J.">
        <title>Genome sequencing of the Australian wild diploid species Gossypium australe highlights disease resistance and delayed gland morphogenesis.</title>
        <authorList>
            <person name="Cai Y."/>
            <person name="Cai X."/>
            <person name="Wang Q."/>
            <person name="Wang P."/>
            <person name="Zhang Y."/>
            <person name="Cai C."/>
            <person name="Xu Y."/>
            <person name="Wang K."/>
            <person name="Zhou Z."/>
            <person name="Wang C."/>
            <person name="Geng S."/>
            <person name="Li B."/>
            <person name="Dong Q."/>
            <person name="Hou Y."/>
            <person name="Wang H."/>
            <person name="Ai P."/>
            <person name="Liu Z."/>
            <person name="Yi F."/>
            <person name="Sun M."/>
            <person name="An G."/>
            <person name="Cheng J."/>
            <person name="Zhang Y."/>
            <person name="Shi Q."/>
            <person name="Xie Y."/>
            <person name="Shi X."/>
            <person name="Chang Y."/>
            <person name="Huang F."/>
            <person name="Chen Y."/>
            <person name="Hong S."/>
            <person name="Mi L."/>
            <person name="Sun Q."/>
            <person name="Zhang L."/>
            <person name="Zhou B."/>
            <person name="Peng R."/>
            <person name="Zhang X."/>
            <person name="Liu F."/>
        </authorList>
    </citation>
    <scope>NUCLEOTIDE SEQUENCE [LARGE SCALE GENOMIC DNA]</scope>
    <source>
        <strain evidence="3">cv. PA1801</strain>
    </source>
</reference>
<dbReference type="EMBL" id="SMMG02000007">
    <property type="protein sequence ID" value="KAA3466623.1"/>
    <property type="molecule type" value="Genomic_DNA"/>
</dbReference>
<gene>
    <name evidence="2" type="ORF">EPI10_001702</name>
</gene>
<keyword evidence="3" id="KW-1185">Reference proteome</keyword>
<organism evidence="2 3">
    <name type="scientific">Gossypium australe</name>
    <dbReference type="NCBI Taxonomy" id="47621"/>
    <lineage>
        <taxon>Eukaryota</taxon>
        <taxon>Viridiplantae</taxon>
        <taxon>Streptophyta</taxon>
        <taxon>Embryophyta</taxon>
        <taxon>Tracheophyta</taxon>
        <taxon>Spermatophyta</taxon>
        <taxon>Magnoliopsida</taxon>
        <taxon>eudicotyledons</taxon>
        <taxon>Gunneridae</taxon>
        <taxon>Pentapetalae</taxon>
        <taxon>rosids</taxon>
        <taxon>malvids</taxon>
        <taxon>Malvales</taxon>
        <taxon>Malvaceae</taxon>
        <taxon>Malvoideae</taxon>
        <taxon>Gossypium</taxon>
    </lineage>
</organism>
<proteinExistence type="predicted"/>
<accession>A0A5B6VC22</accession>
<evidence type="ECO:0000256" key="1">
    <source>
        <dbReference type="SAM" id="MobiDB-lite"/>
    </source>
</evidence>
<dbReference type="AlphaFoldDB" id="A0A5B6VC22"/>
<sequence length="72" mass="8092">MTQEIIDSSKNKCKKNPPTTFNPPRKNPLFDDSNLPDLPPPPPSQLSLELSMAREECTLRDYALPNLDLLQG</sequence>